<accession>A0A518XK53</accession>
<feature type="transmembrane region" description="Helical" evidence="1">
    <location>
        <begin position="61"/>
        <end position="80"/>
    </location>
</feature>
<dbReference type="EMBL" id="CP032705">
    <property type="protein sequence ID" value="QDY44496.1"/>
    <property type="molecule type" value="Genomic_DNA"/>
</dbReference>
<dbReference type="RefSeq" id="WP_145892129.1">
    <property type="nucleotide sequence ID" value="NZ_CP032705.1"/>
</dbReference>
<dbReference type="AlphaFoldDB" id="A0A518XK53"/>
<feature type="transmembrane region" description="Helical" evidence="1">
    <location>
        <begin position="32"/>
        <end position="54"/>
    </location>
</feature>
<dbReference type="Proteomes" id="UP000319411">
    <property type="component" value="Plasmid unnamed3"/>
</dbReference>
<evidence type="ECO:0000256" key="1">
    <source>
        <dbReference type="SAM" id="Phobius"/>
    </source>
</evidence>
<feature type="transmembrane region" description="Helical" evidence="1">
    <location>
        <begin position="86"/>
        <end position="104"/>
    </location>
</feature>
<keyword evidence="1" id="KW-0472">Membrane</keyword>
<dbReference type="KEGG" id="pdis:D8B20_21460"/>
<reference evidence="2 3" key="1">
    <citation type="submission" date="2018-10" db="EMBL/GenBank/DDBJ databases">
        <title>Genome Sequencing of Pantoea dispersa DSM 32899.</title>
        <authorList>
            <person name="Nawrath M."/>
            <person name="Ottenheim C."/>
            <person name="Wilm A."/>
            <person name="Zimmermann W."/>
            <person name="Wu J.C."/>
        </authorList>
    </citation>
    <scope>NUCLEOTIDE SEQUENCE [LARGE SCALE GENOMIC DNA]</scope>
    <source>
        <strain evidence="2 3">DSM 32899</strain>
        <plasmid evidence="2 3">unnamed3</plasmid>
    </source>
</reference>
<keyword evidence="1" id="KW-0812">Transmembrane</keyword>
<organism evidence="2 3">
    <name type="scientific">Candidatus Pantoea soli</name>
    <dbReference type="NCBI Taxonomy" id="3098669"/>
    <lineage>
        <taxon>Bacteria</taxon>
        <taxon>Pseudomonadati</taxon>
        <taxon>Pseudomonadota</taxon>
        <taxon>Gammaproteobacteria</taxon>
        <taxon>Enterobacterales</taxon>
        <taxon>Erwiniaceae</taxon>
        <taxon>Pantoea</taxon>
    </lineage>
</organism>
<name>A0A518XK53_9GAMM</name>
<geneLocation type="plasmid" evidence="2 3">
    <name>unnamed3</name>
</geneLocation>
<protein>
    <submittedName>
        <fullName evidence="2">Uncharacterized protein</fullName>
    </submittedName>
</protein>
<proteinExistence type="predicted"/>
<gene>
    <name evidence="2" type="ORF">D8B20_21460</name>
</gene>
<sequence length="143" mass="16121">MLKHTVSADKKVHYLPVKKQPAAVLFAKGCWYGFRVCLANIGHYAVMTVLLLALKFRNAALVLGSAYCLNFFFSHKYHLWVNNDFYAGWVLLGCIGLLMCSKLADAVEAAKPFHYLLKLGIKGQRFDQPQVFEAANDDVLKHD</sequence>
<keyword evidence="3" id="KW-1185">Reference proteome</keyword>
<dbReference type="OrthoDB" id="9935277at2"/>
<evidence type="ECO:0000313" key="2">
    <source>
        <dbReference type="EMBL" id="QDY44496.1"/>
    </source>
</evidence>
<evidence type="ECO:0000313" key="3">
    <source>
        <dbReference type="Proteomes" id="UP000319411"/>
    </source>
</evidence>
<keyword evidence="1" id="KW-1133">Transmembrane helix</keyword>
<keyword evidence="2" id="KW-0614">Plasmid</keyword>